<evidence type="ECO:0000313" key="18">
    <source>
        <dbReference type="EMBL" id="SEL59214.1"/>
    </source>
</evidence>
<dbReference type="SMART" id="SM00382">
    <property type="entry name" value="AAA"/>
    <property type="match status" value="1"/>
</dbReference>
<dbReference type="FunFam" id="3.40.50.300:FF:000006">
    <property type="entry name" value="DNA-binding transcriptional regulator NtrC"/>
    <property type="match status" value="1"/>
</dbReference>
<keyword evidence="9 15" id="KW-0805">Transcription regulation</keyword>
<keyword evidence="10 15" id="KW-0238">DNA-binding</keyword>
<dbReference type="InterPro" id="IPR009057">
    <property type="entry name" value="Homeodomain-like_sf"/>
</dbReference>
<dbReference type="GO" id="GO:0006355">
    <property type="term" value="P:regulation of DNA-templated transcription"/>
    <property type="evidence" value="ECO:0007669"/>
    <property type="project" value="InterPro"/>
</dbReference>
<evidence type="ECO:0000256" key="2">
    <source>
        <dbReference type="ARBA" id="ARBA00019059"/>
    </source>
</evidence>
<dbReference type="PANTHER" id="PTHR32071">
    <property type="entry name" value="TRANSCRIPTIONAL REGULATORY PROTEIN"/>
    <property type="match status" value="1"/>
</dbReference>
<evidence type="ECO:0000256" key="7">
    <source>
        <dbReference type="ARBA" id="ARBA00022840"/>
    </source>
</evidence>
<dbReference type="InterPro" id="IPR025944">
    <property type="entry name" value="Sigma_54_int_dom_CS"/>
</dbReference>
<reference evidence="19" key="1">
    <citation type="submission" date="2016-10" db="EMBL/GenBank/DDBJ databases">
        <authorList>
            <person name="Varghese N."/>
            <person name="Submissions S."/>
        </authorList>
    </citation>
    <scope>NUCLEOTIDE SEQUENCE [LARGE SCALE GENOMIC DNA]</scope>
    <source>
        <strain evidence="19">CGMCC 1.9127</strain>
    </source>
</reference>
<keyword evidence="3 15" id="KW-0963">Cytoplasm</keyword>
<evidence type="ECO:0000256" key="10">
    <source>
        <dbReference type="ARBA" id="ARBA00023125"/>
    </source>
</evidence>
<evidence type="ECO:0000256" key="14">
    <source>
        <dbReference type="PROSITE-ProRule" id="PRU00169"/>
    </source>
</evidence>
<dbReference type="PROSITE" id="PS50045">
    <property type="entry name" value="SIGMA54_INTERACT_4"/>
    <property type="match status" value="1"/>
</dbReference>
<dbReference type="InterPro" id="IPR058031">
    <property type="entry name" value="AAA_lid_NorR"/>
</dbReference>
<dbReference type="Pfam" id="PF25601">
    <property type="entry name" value="AAA_lid_14"/>
    <property type="match status" value="1"/>
</dbReference>
<keyword evidence="19" id="KW-1185">Reference proteome</keyword>
<dbReference type="FunFam" id="3.40.50.2300:FF:000018">
    <property type="entry name" value="DNA-binding transcriptional regulator NtrC"/>
    <property type="match status" value="1"/>
</dbReference>
<dbReference type="SMART" id="SM00448">
    <property type="entry name" value="REC"/>
    <property type="match status" value="1"/>
</dbReference>
<dbReference type="CDD" id="cd19919">
    <property type="entry name" value="REC_NtrC"/>
    <property type="match status" value="1"/>
</dbReference>
<evidence type="ECO:0000259" key="16">
    <source>
        <dbReference type="PROSITE" id="PS50045"/>
    </source>
</evidence>
<evidence type="ECO:0000259" key="17">
    <source>
        <dbReference type="PROSITE" id="PS50110"/>
    </source>
</evidence>
<feature type="domain" description="Response regulatory" evidence="17">
    <location>
        <begin position="5"/>
        <end position="119"/>
    </location>
</feature>
<dbReference type="Gene3D" id="3.40.50.300">
    <property type="entry name" value="P-loop containing nucleotide triphosphate hydrolases"/>
    <property type="match status" value="1"/>
</dbReference>
<dbReference type="InterPro" id="IPR003593">
    <property type="entry name" value="AAA+_ATPase"/>
</dbReference>
<dbReference type="NCBIfam" id="NF008176">
    <property type="entry name" value="PRK10923.1"/>
    <property type="match status" value="1"/>
</dbReference>
<evidence type="ECO:0000313" key="19">
    <source>
        <dbReference type="Proteomes" id="UP000199297"/>
    </source>
</evidence>
<keyword evidence="11 15" id="KW-0010">Activator</keyword>
<dbReference type="InterPro" id="IPR001789">
    <property type="entry name" value="Sig_transdc_resp-reg_receiver"/>
</dbReference>
<dbReference type="PROSITE" id="PS00676">
    <property type="entry name" value="SIGMA54_INTERACT_2"/>
    <property type="match status" value="1"/>
</dbReference>
<evidence type="ECO:0000256" key="8">
    <source>
        <dbReference type="ARBA" id="ARBA00023012"/>
    </source>
</evidence>
<evidence type="ECO:0000256" key="13">
    <source>
        <dbReference type="ARBA" id="ARBA00023231"/>
    </source>
</evidence>
<organism evidence="18 19">
    <name type="scientific">Colwellia chukchiensis</name>
    <dbReference type="NCBI Taxonomy" id="641665"/>
    <lineage>
        <taxon>Bacteria</taxon>
        <taxon>Pseudomonadati</taxon>
        <taxon>Pseudomonadota</taxon>
        <taxon>Gammaproteobacteria</taxon>
        <taxon>Alteromonadales</taxon>
        <taxon>Colwelliaceae</taxon>
        <taxon>Colwellia</taxon>
    </lineage>
</organism>
<dbReference type="PROSITE" id="PS00688">
    <property type="entry name" value="SIGMA54_INTERACT_3"/>
    <property type="match status" value="1"/>
</dbReference>
<dbReference type="AlphaFoldDB" id="A0A1H7RHB7"/>
<dbReference type="OrthoDB" id="9804019at2"/>
<accession>A0A1H7RHB7</accession>
<evidence type="ECO:0000256" key="6">
    <source>
        <dbReference type="ARBA" id="ARBA00022741"/>
    </source>
</evidence>
<keyword evidence="13 15" id="KW-0535">Nitrogen fixation</keyword>
<dbReference type="Pfam" id="PF00072">
    <property type="entry name" value="Response_reg"/>
    <property type="match status" value="1"/>
</dbReference>
<proteinExistence type="predicted"/>
<dbReference type="SUPFAM" id="SSF46689">
    <property type="entry name" value="Homeodomain-like"/>
    <property type="match status" value="1"/>
</dbReference>
<dbReference type="PRINTS" id="PR01590">
    <property type="entry name" value="HTHFIS"/>
</dbReference>
<dbReference type="PROSITE" id="PS00675">
    <property type="entry name" value="SIGMA54_INTERACT_1"/>
    <property type="match status" value="1"/>
</dbReference>
<protein>
    <recommendedName>
        <fullName evidence="2 15">DNA-binding transcriptional regulator NtrC</fullName>
    </recommendedName>
    <alternativeName>
        <fullName evidence="15">Nitrogen regulation protein NR(I)</fullName>
    </alternativeName>
</protein>
<dbReference type="PANTHER" id="PTHR32071:SF95">
    <property type="entry name" value="DNA-BINDING TRANSCRIPTIONAL REGULATOR NTRC"/>
    <property type="match status" value="1"/>
</dbReference>
<dbReference type="InterPro" id="IPR027417">
    <property type="entry name" value="P-loop_NTPase"/>
</dbReference>
<gene>
    <name evidence="15" type="primary">ntrC</name>
    <name evidence="18" type="ORF">SAMN05216262_11492</name>
</gene>
<dbReference type="FunFam" id="1.10.8.60:FF:000014">
    <property type="entry name" value="DNA-binding transcriptional regulator NtrC"/>
    <property type="match status" value="1"/>
</dbReference>
<keyword evidence="7 15" id="KW-0067">ATP-binding</keyword>
<evidence type="ECO:0000256" key="5">
    <source>
        <dbReference type="ARBA" id="ARBA00022553"/>
    </source>
</evidence>
<dbReference type="RefSeq" id="WP_085285682.1">
    <property type="nucleotide sequence ID" value="NZ_FOBI01000014.1"/>
</dbReference>
<keyword evidence="5 14" id="KW-0597">Phosphoprotein</keyword>
<dbReference type="CDD" id="cd00009">
    <property type="entry name" value="AAA"/>
    <property type="match status" value="1"/>
</dbReference>
<keyword evidence="8 15" id="KW-0902">Two-component regulatory system</keyword>
<dbReference type="Proteomes" id="UP000199297">
    <property type="component" value="Unassembled WGS sequence"/>
</dbReference>
<dbReference type="InterPro" id="IPR002078">
    <property type="entry name" value="Sigma_54_int"/>
</dbReference>
<evidence type="ECO:0000256" key="11">
    <source>
        <dbReference type="ARBA" id="ARBA00023159"/>
    </source>
</evidence>
<dbReference type="Gene3D" id="1.10.8.60">
    <property type="match status" value="1"/>
</dbReference>
<dbReference type="Gene3D" id="3.40.50.2300">
    <property type="match status" value="1"/>
</dbReference>
<dbReference type="InterPro" id="IPR011006">
    <property type="entry name" value="CheY-like_superfamily"/>
</dbReference>
<evidence type="ECO:0000256" key="15">
    <source>
        <dbReference type="RuleBase" id="RU365013"/>
    </source>
</evidence>
<dbReference type="Gene3D" id="1.10.10.60">
    <property type="entry name" value="Homeodomain-like"/>
    <property type="match status" value="1"/>
</dbReference>
<feature type="modified residue" description="4-aspartylphosphate" evidence="14">
    <location>
        <position position="54"/>
    </location>
</feature>
<feature type="domain" description="Sigma-54 factor interaction" evidence="16">
    <location>
        <begin position="141"/>
        <end position="370"/>
    </location>
</feature>
<name>A0A1H7RHB7_9GAMM</name>
<evidence type="ECO:0000256" key="3">
    <source>
        <dbReference type="ARBA" id="ARBA00022490"/>
    </source>
</evidence>
<dbReference type="SUPFAM" id="SSF52172">
    <property type="entry name" value="CheY-like"/>
    <property type="match status" value="1"/>
</dbReference>
<dbReference type="InterPro" id="IPR025662">
    <property type="entry name" value="Sigma_54_int_dom_ATP-bd_1"/>
</dbReference>
<comment type="subcellular location">
    <subcellularLocation>
        <location evidence="1 15">Cytoplasm</location>
    </subcellularLocation>
</comment>
<dbReference type="GO" id="GO:0043565">
    <property type="term" value="F:sequence-specific DNA binding"/>
    <property type="evidence" value="ECO:0007669"/>
    <property type="project" value="InterPro"/>
</dbReference>
<dbReference type="GO" id="GO:0006808">
    <property type="term" value="P:regulation of nitrogen utilization"/>
    <property type="evidence" value="ECO:0007669"/>
    <property type="project" value="UniProtKB-UniRule"/>
</dbReference>
<dbReference type="NCBIfam" id="TIGR01818">
    <property type="entry name" value="ntrC"/>
    <property type="match status" value="1"/>
</dbReference>
<evidence type="ECO:0000256" key="9">
    <source>
        <dbReference type="ARBA" id="ARBA00023015"/>
    </source>
</evidence>
<dbReference type="Pfam" id="PF02954">
    <property type="entry name" value="HTH_8"/>
    <property type="match status" value="1"/>
</dbReference>
<dbReference type="Pfam" id="PF00158">
    <property type="entry name" value="Sigma54_activat"/>
    <property type="match status" value="1"/>
</dbReference>
<dbReference type="GO" id="GO:0000156">
    <property type="term" value="F:phosphorelay response regulator activity"/>
    <property type="evidence" value="ECO:0007669"/>
    <property type="project" value="UniProtKB-UniRule"/>
</dbReference>
<dbReference type="FunFam" id="1.10.10.60:FF:000088">
    <property type="entry name" value="DNA-binding transcriptional regulator NtrC"/>
    <property type="match status" value="1"/>
</dbReference>
<evidence type="ECO:0000256" key="1">
    <source>
        <dbReference type="ARBA" id="ARBA00004496"/>
    </source>
</evidence>
<dbReference type="GO" id="GO:0005737">
    <property type="term" value="C:cytoplasm"/>
    <property type="evidence" value="ECO:0007669"/>
    <property type="project" value="UniProtKB-SubCell"/>
</dbReference>
<keyword evidence="4 15" id="KW-0678">Repressor</keyword>
<evidence type="ECO:0000256" key="4">
    <source>
        <dbReference type="ARBA" id="ARBA00022491"/>
    </source>
</evidence>
<dbReference type="InterPro" id="IPR010114">
    <property type="entry name" value="Transcript_reg_NtrC"/>
</dbReference>
<dbReference type="InterPro" id="IPR002197">
    <property type="entry name" value="HTH_Fis"/>
</dbReference>
<sequence>MHSEQVWIVDDDSSIRWVLEKAFSNANISVATFHNPEDLLTALSHEQPEVIISDIRMPTMDGMTLLNQVNKQFPHIPIIIMTAHSDLDSAVNAYQGGAFEYLPKPFDIDDAITLTNKALTHAQELKSTKPLIPPLVEDVGIIGAAPSMQEVFRAIGRLSRSSISVLINGESGTGKELVAHALHIHSPRATAPFIPLNMAAIPKDLIESELFGHEKGAFTGANAVRQGRFEQAHKGTLFLDEIGDMPLDIQTRLLRVLADGQFYRVGGHAPIKVDVRIIAATHQNLDGQVTSGDFREDLFHRLNVIRIQIPSLRERKEDIAQLTQHFLEKAATELSVECKTLHPKTLSYLEQCEWPGNVRQLENLCRFLTVMASGNEILLADLPNDFTEKTNESLPAIDASWQEQLAAWVDHELSSDRKNINDLVIPNVEKILLERALAHTQGHKQEAAKRLGWGRNTLTRKLKELKL</sequence>
<dbReference type="EMBL" id="FOBI01000014">
    <property type="protein sequence ID" value="SEL59214.1"/>
    <property type="molecule type" value="Genomic_DNA"/>
</dbReference>
<comment type="function">
    <text evidence="15">Member of the two-component regulatory system NtrB/NtrC, which controls expression of the nitrogen-regulated (ntr) genes in response to nitrogen limitation. Phosphorylated NtrC binds directly to DNA and stimulates the formation of open promoter-sigma54-RNA polymerase complexes.</text>
</comment>
<evidence type="ECO:0000256" key="12">
    <source>
        <dbReference type="ARBA" id="ARBA00023163"/>
    </source>
</evidence>
<dbReference type="InterPro" id="IPR025943">
    <property type="entry name" value="Sigma_54_int_dom_ATP-bd_2"/>
</dbReference>
<keyword evidence="6 15" id="KW-0547">Nucleotide-binding</keyword>
<dbReference type="PROSITE" id="PS50110">
    <property type="entry name" value="RESPONSE_REGULATORY"/>
    <property type="match status" value="1"/>
</dbReference>
<dbReference type="STRING" id="641665.GCA_002104455_01316"/>
<dbReference type="SUPFAM" id="SSF52540">
    <property type="entry name" value="P-loop containing nucleoside triphosphate hydrolases"/>
    <property type="match status" value="1"/>
</dbReference>
<keyword evidence="12 15" id="KW-0804">Transcription</keyword>
<dbReference type="GO" id="GO:0005524">
    <property type="term" value="F:ATP binding"/>
    <property type="evidence" value="ECO:0007669"/>
    <property type="project" value="UniProtKB-KW"/>
</dbReference>